<evidence type="ECO:0000313" key="3">
    <source>
        <dbReference type="Proteomes" id="UP000823749"/>
    </source>
</evidence>
<comment type="caution">
    <text evidence="2">The sequence shown here is derived from an EMBL/GenBank/DDBJ whole genome shotgun (WGS) entry which is preliminary data.</text>
</comment>
<dbReference type="AlphaFoldDB" id="A0AAV6K4H7"/>
<feature type="region of interest" description="Disordered" evidence="1">
    <location>
        <begin position="46"/>
        <end position="108"/>
    </location>
</feature>
<evidence type="ECO:0000313" key="2">
    <source>
        <dbReference type="EMBL" id="KAG5547227.1"/>
    </source>
</evidence>
<accession>A0AAV6K4H7</accession>
<name>A0AAV6K4H7_9ERIC</name>
<keyword evidence="3" id="KW-1185">Reference proteome</keyword>
<proteinExistence type="predicted"/>
<evidence type="ECO:0000256" key="1">
    <source>
        <dbReference type="SAM" id="MobiDB-lite"/>
    </source>
</evidence>
<dbReference type="Proteomes" id="UP000823749">
    <property type="component" value="Chromosome 5"/>
</dbReference>
<reference evidence="2" key="1">
    <citation type="submission" date="2020-08" db="EMBL/GenBank/DDBJ databases">
        <title>Plant Genome Project.</title>
        <authorList>
            <person name="Zhang R.-G."/>
        </authorList>
    </citation>
    <scope>NUCLEOTIDE SEQUENCE</scope>
    <source>
        <strain evidence="2">WSP0</strain>
        <tissue evidence="2">Leaf</tissue>
    </source>
</reference>
<organism evidence="2 3">
    <name type="scientific">Rhododendron griersonianum</name>
    <dbReference type="NCBI Taxonomy" id="479676"/>
    <lineage>
        <taxon>Eukaryota</taxon>
        <taxon>Viridiplantae</taxon>
        <taxon>Streptophyta</taxon>
        <taxon>Embryophyta</taxon>
        <taxon>Tracheophyta</taxon>
        <taxon>Spermatophyta</taxon>
        <taxon>Magnoliopsida</taxon>
        <taxon>eudicotyledons</taxon>
        <taxon>Gunneridae</taxon>
        <taxon>Pentapetalae</taxon>
        <taxon>asterids</taxon>
        <taxon>Ericales</taxon>
        <taxon>Ericaceae</taxon>
        <taxon>Ericoideae</taxon>
        <taxon>Rhodoreae</taxon>
        <taxon>Rhododendron</taxon>
    </lineage>
</organism>
<sequence length="132" mass="14088">MFIPLSTRVRASPGVSLGAPATSNWRENPHFPVPSSLSWVSPVEPLARPPRPAQRVRKARFSPSPRKQIGDGLRRVRSACSGEEGEGEVGMAGGGCYGGARDGGGGEEMKKTPPFVAMSVSFLFCTPINLFF</sequence>
<gene>
    <name evidence="2" type="ORF">RHGRI_013034</name>
</gene>
<feature type="compositionally biased region" description="Gly residues" evidence="1">
    <location>
        <begin position="88"/>
        <end position="103"/>
    </location>
</feature>
<dbReference type="EMBL" id="JACTNZ010000005">
    <property type="protein sequence ID" value="KAG5547227.1"/>
    <property type="molecule type" value="Genomic_DNA"/>
</dbReference>
<protein>
    <submittedName>
        <fullName evidence="2">Uncharacterized protein</fullName>
    </submittedName>
</protein>